<comment type="caution">
    <text evidence="1">The sequence shown here is derived from an EMBL/GenBank/DDBJ whole genome shotgun (WGS) entry which is preliminary data.</text>
</comment>
<gene>
    <name evidence="1" type="ORF">GCM10017655_42990</name>
</gene>
<keyword evidence="2" id="KW-1185">Reference proteome</keyword>
<reference evidence="1" key="2">
    <citation type="submission" date="2023-01" db="EMBL/GenBank/DDBJ databases">
        <authorList>
            <person name="Sun Q."/>
            <person name="Evtushenko L."/>
        </authorList>
    </citation>
    <scope>NUCLEOTIDE SEQUENCE</scope>
    <source>
        <strain evidence="1">VKM B-2935</strain>
    </source>
</reference>
<organism evidence="1 2">
    <name type="scientific">Pseudomonas turukhanskensis</name>
    <dbReference type="NCBI Taxonomy" id="1806536"/>
    <lineage>
        <taxon>Bacteria</taxon>
        <taxon>Pseudomonadati</taxon>
        <taxon>Pseudomonadota</taxon>
        <taxon>Gammaproteobacteria</taxon>
        <taxon>Pseudomonadales</taxon>
        <taxon>Pseudomonadaceae</taxon>
        <taxon>Pseudomonas</taxon>
    </lineage>
</organism>
<reference evidence="1" key="1">
    <citation type="journal article" date="2014" name="Int. J. Syst. Evol. Microbiol.">
        <title>Complete genome sequence of Corynebacterium casei LMG S-19264T (=DSM 44701T), isolated from a smear-ripened cheese.</title>
        <authorList>
            <consortium name="US DOE Joint Genome Institute (JGI-PGF)"/>
            <person name="Walter F."/>
            <person name="Albersmeier A."/>
            <person name="Kalinowski J."/>
            <person name="Ruckert C."/>
        </authorList>
    </citation>
    <scope>NUCLEOTIDE SEQUENCE</scope>
    <source>
        <strain evidence="1">VKM B-2935</strain>
    </source>
</reference>
<protein>
    <submittedName>
        <fullName evidence="1">Uncharacterized protein</fullName>
    </submittedName>
</protein>
<dbReference type="Proteomes" id="UP001143328">
    <property type="component" value="Unassembled WGS sequence"/>
</dbReference>
<proteinExistence type="predicted"/>
<dbReference type="RefSeq" id="WP_271197477.1">
    <property type="nucleotide sequence ID" value="NZ_BSFN01000018.1"/>
</dbReference>
<sequence>MTFNLSQLPAAERMAIQQHRQFCFESYQRQHETDAQLAVEAAWECSRLLDARGEKKAGWRQWVCEQLEALDNPVLVARIKRRLNGYVKGAGQSTHG</sequence>
<name>A0A9W6KBM0_9PSED</name>
<accession>A0A9W6KBM0</accession>
<dbReference type="AlphaFoldDB" id="A0A9W6KBM0"/>
<evidence type="ECO:0000313" key="2">
    <source>
        <dbReference type="Proteomes" id="UP001143328"/>
    </source>
</evidence>
<evidence type="ECO:0000313" key="1">
    <source>
        <dbReference type="EMBL" id="GLK91235.1"/>
    </source>
</evidence>
<dbReference type="EMBL" id="BSFN01000018">
    <property type="protein sequence ID" value="GLK91235.1"/>
    <property type="molecule type" value="Genomic_DNA"/>
</dbReference>